<organism evidence="1 2">
    <name type="scientific">Zizania palustris</name>
    <name type="common">Northern wild rice</name>
    <dbReference type="NCBI Taxonomy" id="103762"/>
    <lineage>
        <taxon>Eukaryota</taxon>
        <taxon>Viridiplantae</taxon>
        <taxon>Streptophyta</taxon>
        <taxon>Embryophyta</taxon>
        <taxon>Tracheophyta</taxon>
        <taxon>Spermatophyta</taxon>
        <taxon>Magnoliopsida</taxon>
        <taxon>Liliopsida</taxon>
        <taxon>Poales</taxon>
        <taxon>Poaceae</taxon>
        <taxon>BOP clade</taxon>
        <taxon>Oryzoideae</taxon>
        <taxon>Oryzeae</taxon>
        <taxon>Zizaniinae</taxon>
        <taxon>Zizania</taxon>
    </lineage>
</organism>
<name>A0A8J5W007_ZIZPA</name>
<dbReference type="EMBL" id="JAAALK010000282">
    <property type="protein sequence ID" value="KAG8081331.1"/>
    <property type="molecule type" value="Genomic_DNA"/>
</dbReference>
<protein>
    <submittedName>
        <fullName evidence="1">Uncharacterized protein</fullName>
    </submittedName>
</protein>
<reference evidence="1" key="2">
    <citation type="submission" date="2021-02" db="EMBL/GenBank/DDBJ databases">
        <authorList>
            <person name="Kimball J.A."/>
            <person name="Haas M.W."/>
            <person name="Macchietto M."/>
            <person name="Kono T."/>
            <person name="Duquette J."/>
            <person name="Shao M."/>
        </authorList>
    </citation>
    <scope>NUCLEOTIDE SEQUENCE</scope>
    <source>
        <tissue evidence="1">Fresh leaf tissue</tissue>
    </source>
</reference>
<reference evidence="1" key="1">
    <citation type="journal article" date="2021" name="bioRxiv">
        <title>Whole Genome Assembly and Annotation of Northern Wild Rice, Zizania palustris L., Supports a Whole Genome Duplication in the Zizania Genus.</title>
        <authorList>
            <person name="Haas M."/>
            <person name="Kono T."/>
            <person name="Macchietto M."/>
            <person name="Millas R."/>
            <person name="McGilp L."/>
            <person name="Shao M."/>
            <person name="Duquette J."/>
            <person name="Hirsch C.N."/>
            <person name="Kimball J."/>
        </authorList>
    </citation>
    <scope>NUCLEOTIDE SEQUENCE</scope>
    <source>
        <tissue evidence="1">Fresh leaf tissue</tissue>
    </source>
</reference>
<evidence type="ECO:0000313" key="1">
    <source>
        <dbReference type="EMBL" id="KAG8081331.1"/>
    </source>
</evidence>
<keyword evidence="2" id="KW-1185">Reference proteome</keyword>
<comment type="caution">
    <text evidence="1">The sequence shown here is derived from an EMBL/GenBank/DDBJ whole genome shotgun (WGS) entry which is preliminary data.</text>
</comment>
<proteinExistence type="predicted"/>
<gene>
    <name evidence="1" type="ORF">GUJ93_ZPchr0007g5034</name>
</gene>
<dbReference type="AlphaFoldDB" id="A0A8J5W007"/>
<sequence>MQNCINLLDRINLQIVLATLTLPSAQQFNISSMQLALALPLLDCERWRDGDVFHVMRWAPSFCCISASACGNIPPPNLENAVDEDEIFECTDTSAITTILSFYLESVRNMEAADGSSIHGLISLWHVDTLLLSFSTRRCIFKDEKVCASAVQCRNTGDQLIDERMSKQL</sequence>
<dbReference type="Proteomes" id="UP000729402">
    <property type="component" value="Unassembled WGS sequence"/>
</dbReference>
<accession>A0A8J5W007</accession>
<evidence type="ECO:0000313" key="2">
    <source>
        <dbReference type="Proteomes" id="UP000729402"/>
    </source>
</evidence>